<name>A0A0G4GDW7_9ALVE</name>
<dbReference type="EMBL" id="CDMZ01001114">
    <property type="protein sequence ID" value="CEM27520.1"/>
    <property type="molecule type" value="Genomic_DNA"/>
</dbReference>
<gene>
    <name evidence="2" type="ORF">Cvel_21433</name>
</gene>
<feature type="region of interest" description="Disordered" evidence="1">
    <location>
        <begin position="1"/>
        <end position="23"/>
    </location>
</feature>
<accession>A0A0G4GDW7</accession>
<dbReference type="VEuPathDB" id="CryptoDB:Cvel_21433"/>
<feature type="compositionally biased region" description="Basic and acidic residues" evidence="1">
    <location>
        <begin position="1"/>
        <end position="14"/>
    </location>
</feature>
<evidence type="ECO:0000256" key="1">
    <source>
        <dbReference type="SAM" id="MobiDB-lite"/>
    </source>
</evidence>
<dbReference type="PhylomeDB" id="A0A0G4GDW7"/>
<reference evidence="2" key="1">
    <citation type="submission" date="2014-11" db="EMBL/GenBank/DDBJ databases">
        <authorList>
            <person name="Otto D Thomas"/>
            <person name="Naeem Raeece"/>
        </authorList>
    </citation>
    <scope>NUCLEOTIDE SEQUENCE</scope>
</reference>
<dbReference type="AlphaFoldDB" id="A0A0G4GDW7"/>
<organism evidence="2">
    <name type="scientific">Chromera velia CCMP2878</name>
    <dbReference type="NCBI Taxonomy" id="1169474"/>
    <lineage>
        <taxon>Eukaryota</taxon>
        <taxon>Sar</taxon>
        <taxon>Alveolata</taxon>
        <taxon>Colpodellida</taxon>
        <taxon>Chromeraceae</taxon>
        <taxon>Chromera</taxon>
    </lineage>
</organism>
<protein>
    <submittedName>
        <fullName evidence="2">Uncharacterized protein</fullName>
    </submittedName>
</protein>
<sequence>MDIETDAQKQKQSEKEEDADKEVSLPLDQTLRLKLTPVLAVSFGVPSAGTRHLPFFFGSSMTPCSIHGARLFFAFASLDEHLTCHQISISHLFKDFLLSVRRLRHPDGQRAIYDSCVEWINRKRAGSDELVSVVDALPSGYEGGGELQEYLCRQRFLEGRVGEAPFLAALCAALSDRVSPPGTSPGTAPWYVLVVGYDERDNMFILKEAGGMVKLDTHTMVTNATKTFSLFLLEH</sequence>
<evidence type="ECO:0000313" key="2">
    <source>
        <dbReference type="EMBL" id="CEM27520.1"/>
    </source>
</evidence>
<proteinExistence type="predicted"/>